<keyword evidence="4" id="KW-1185">Reference proteome</keyword>
<accession>A0ABS6HA57</accession>
<name>A0ABS6HA57_9PROT</name>
<evidence type="ECO:0000259" key="1">
    <source>
        <dbReference type="Pfam" id="PF01796"/>
    </source>
</evidence>
<dbReference type="Proteomes" id="UP000689967">
    <property type="component" value="Unassembled WGS sequence"/>
</dbReference>
<reference evidence="3 4" key="1">
    <citation type="submission" date="2021-01" db="EMBL/GenBank/DDBJ databases">
        <title>Roseomonas sp. nov, a bacterium isolated from an oil production mixture in Yumen Oilfield.</title>
        <authorList>
            <person name="Wu D."/>
        </authorList>
    </citation>
    <scope>NUCLEOTIDE SEQUENCE [LARGE SCALE GENOMIC DNA]</scope>
    <source>
        <strain evidence="3 4">ROY-5-3</strain>
    </source>
</reference>
<dbReference type="Pfam" id="PF01796">
    <property type="entry name" value="OB_ChsH2_C"/>
    <property type="match status" value="1"/>
</dbReference>
<feature type="domain" description="ChsH2 rubredoxin-like zinc ribbon" evidence="2">
    <location>
        <begin position="19"/>
        <end position="52"/>
    </location>
</feature>
<organism evidence="3 4">
    <name type="scientific">Falsiroseomonas oleicola</name>
    <dbReference type="NCBI Taxonomy" id="2801474"/>
    <lineage>
        <taxon>Bacteria</taxon>
        <taxon>Pseudomonadati</taxon>
        <taxon>Pseudomonadota</taxon>
        <taxon>Alphaproteobacteria</taxon>
        <taxon>Acetobacterales</taxon>
        <taxon>Roseomonadaceae</taxon>
        <taxon>Falsiroseomonas</taxon>
    </lineage>
</organism>
<evidence type="ECO:0000259" key="2">
    <source>
        <dbReference type="Pfam" id="PF12172"/>
    </source>
</evidence>
<dbReference type="InterPro" id="IPR002878">
    <property type="entry name" value="ChsH2_C"/>
</dbReference>
<comment type="caution">
    <text evidence="3">The sequence shown here is derived from an EMBL/GenBank/DDBJ whole genome shotgun (WGS) entry which is preliminary data.</text>
</comment>
<sequence>MAGRSIPFSPASPDSAPFWQAAGEGRLLLRRCDACKRVHWYPRPICPHCGGATAWQEASGRGTIYSHSVMRRAPEPYAIAYVRLEEGTTMMTNIVDCEFDAIHVGQPVRVIFVPRDGAPPMPMFTPEAAA</sequence>
<dbReference type="EMBL" id="JAERQM010000004">
    <property type="protein sequence ID" value="MBU8544858.1"/>
    <property type="molecule type" value="Genomic_DNA"/>
</dbReference>
<evidence type="ECO:0000313" key="3">
    <source>
        <dbReference type="EMBL" id="MBU8544858.1"/>
    </source>
</evidence>
<dbReference type="PANTHER" id="PTHR34075">
    <property type="entry name" value="BLR3430 PROTEIN"/>
    <property type="match status" value="1"/>
</dbReference>
<protein>
    <submittedName>
        <fullName evidence="3">Zn-ribbon domain-containing OB-fold protein</fullName>
    </submittedName>
</protein>
<dbReference type="Pfam" id="PF12172">
    <property type="entry name" value="zf-ChsH2"/>
    <property type="match status" value="1"/>
</dbReference>
<feature type="domain" description="ChsH2 C-terminal OB-fold" evidence="1">
    <location>
        <begin position="55"/>
        <end position="112"/>
    </location>
</feature>
<dbReference type="InterPro" id="IPR022002">
    <property type="entry name" value="ChsH2_Znr"/>
</dbReference>
<dbReference type="InterPro" id="IPR052513">
    <property type="entry name" value="Thioester_dehydratase-like"/>
</dbReference>
<gene>
    <name evidence="3" type="ORF">JJQ90_14145</name>
</gene>
<dbReference type="PANTHER" id="PTHR34075:SF5">
    <property type="entry name" value="BLR3430 PROTEIN"/>
    <property type="match status" value="1"/>
</dbReference>
<proteinExistence type="predicted"/>
<evidence type="ECO:0000313" key="4">
    <source>
        <dbReference type="Proteomes" id="UP000689967"/>
    </source>
</evidence>
<dbReference type="RefSeq" id="WP_216876472.1">
    <property type="nucleotide sequence ID" value="NZ_JAERQM010000004.1"/>
</dbReference>